<evidence type="ECO:0000313" key="3">
    <source>
        <dbReference type="Proteomes" id="UP001189429"/>
    </source>
</evidence>
<name>A0ABN9S8N9_9DINO</name>
<protein>
    <submittedName>
        <fullName evidence="2">Uncharacterized protein</fullName>
    </submittedName>
</protein>
<feature type="non-terminal residue" evidence="2">
    <location>
        <position position="1"/>
    </location>
</feature>
<reference evidence="2" key="1">
    <citation type="submission" date="2023-10" db="EMBL/GenBank/DDBJ databases">
        <authorList>
            <person name="Chen Y."/>
            <person name="Shah S."/>
            <person name="Dougan E. K."/>
            <person name="Thang M."/>
            <person name="Chan C."/>
        </authorList>
    </citation>
    <scope>NUCLEOTIDE SEQUENCE [LARGE SCALE GENOMIC DNA]</scope>
</reference>
<comment type="caution">
    <text evidence="2">The sequence shown here is derived from an EMBL/GenBank/DDBJ whole genome shotgun (WGS) entry which is preliminary data.</text>
</comment>
<evidence type="ECO:0000256" key="1">
    <source>
        <dbReference type="SAM" id="MobiDB-lite"/>
    </source>
</evidence>
<gene>
    <name evidence="2" type="ORF">PCOR1329_LOCUS26972</name>
</gene>
<organism evidence="2 3">
    <name type="scientific">Prorocentrum cordatum</name>
    <dbReference type="NCBI Taxonomy" id="2364126"/>
    <lineage>
        <taxon>Eukaryota</taxon>
        <taxon>Sar</taxon>
        <taxon>Alveolata</taxon>
        <taxon>Dinophyceae</taxon>
        <taxon>Prorocentrales</taxon>
        <taxon>Prorocentraceae</taxon>
        <taxon>Prorocentrum</taxon>
    </lineage>
</organism>
<accession>A0ABN9S8N9</accession>
<dbReference type="EMBL" id="CAUYUJ010009680">
    <property type="protein sequence ID" value="CAK0827431.1"/>
    <property type="molecule type" value="Genomic_DNA"/>
</dbReference>
<feature type="region of interest" description="Disordered" evidence="1">
    <location>
        <begin position="1"/>
        <end position="20"/>
    </location>
</feature>
<sequence>VGPPGRLTGPVPTRWQGRLPRGVPPGRLALLSGEAQDQLESALAQLQGCRRSYDRPPKGAVGHGDVATTAQDRSWAASGWLPYGLELDMADGRRGTSSESLEDLQARCVKPAKQVFLGWSYVDSLPPVVINNCMSIPITELIPTEALHLSIVPIAAGGELLLLTEQKGSIYVLPGHRERRELPVFRHYQALREVFQGRFLSELGLAVQPAVCNGSECWIPDSRPAQGTRVQLHVGFHSGAD</sequence>
<evidence type="ECO:0000313" key="2">
    <source>
        <dbReference type="EMBL" id="CAK0827431.1"/>
    </source>
</evidence>
<dbReference type="Proteomes" id="UP001189429">
    <property type="component" value="Unassembled WGS sequence"/>
</dbReference>
<keyword evidence="3" id="KW-1185">Reference proteome</keyword>
<proteinExistence type="predicted"/>